<evidence type="ECO:0000313" key="3">
    <source>
        <dbReference type="Proteomes" id="UP000015105"/>
    </source>
</evidence>
<reference evidence="2" key="3">
    <citation type="journal article" date="2017" name="Nature">
        <title>Genome sequence of the progenitor of the wheat D genome Aegilops tauschii.</title>
        <authorList>
            <person name="Luo M.C."/>
            <person name="Gu Y.Q."/>
            <person name="Puiu D."/>
            <person name="Wang H."/>
            <person name="Twardziok S.O."/>
            <person name="Deal K.R."/>
            <person name="Huo N."/>
            <person name="Zhu T."/>
            <person name="Wang L."/>
            <person name="Wang Y."/>
            <person name="McGuire P.E."/>
            <person name="Liu S."/>
            <person name="Long H."/>
            <person name="Ramasamy R.K."/>
            <person name="Rodriguez J.C."/>
            <person name="Van S.L."/>
            <person name="Yuan L."/>
            <person name="Wang Z."/>
            <person name="Xia Z."/>
            <person name="Xiao L."/>
            <person name="Anderson O.D."/>
            <person name="Ouyang S."/>
            <person name="Liang Y."/>
            <person name="Zimin A.V."/>
            <person name="Pertea G."/>
            <person name="Qi P."/>
            <person name="Bennetzen J.L."/>
            <person name="Dai X."/>
            <person name="Dawson M.W."/>
            <person name="Muller H.G."/>
            <person name="Kugler K."/>
            <person name="Rivarola-Duarte L."/>
            <person name="Spannagl M."/>
            <person name="Mayer K.F.X."/>
            <person name="Lu F.H."/>
            <person name="Bevan M.W."/>
            <person name="Leroy P."/>
            <person name="Li P."/>
            <person name="You F.M."/>
            <person name="Sun Q."/>
            <person name="Liu Z."/>
            <person name="Lyons E."/>
            <person name="Wicker T."/>
            <person name="Salzberg S.L."/>
            <person name="Devos K.M."/>
            <person name="Dvorak J."/>
        </authorList>
    </citation>
    <scope>NUCLEOTIDE SEQUENCE [LARGE SCALE GENOMIC DNA]</scope>
    <source>
        <strain evidence="2">cv. AL8/78</strain>
    </source>
</reference>
<reference evidence="3" key="2">
    <citation type="journal article" date="2017" name="Nat. Plants">
        <title>The Aegilops tauschii genome reveals multiple impacts of transposons.</title>
        <authorList>
            <person name="Zhao G."/>
            <person name="Zou C."/>
            <person name="Li K."/>
            <person name="Wang K."/>
            <person name="Li T."/>
            <person name="Gao L."/>
            <person name="Zhang X."/>
            <person name="Wang H."/>
            <person name="Yang Z."/>
            <person name="Liu X."/>
            <person name="Jiang W."/>
            <person name="Mao L."/>
            <person name="Kong X."/>
            <person name="Jiao Y."/>
            <person name="Jia J."/>
        </authorList>
    </citation>
    <scope>NUCLEOTIDE SEQUENCE [LARGE SCALE GENOMIC DNA]</scope>
    <source>
        <strain evidence="3">cv. AL8/78</strain>
    </source>
</reference>
<sequence length="60" mass="6643">MGNLEGAQRYDSRKYFSIAACDLLIHHEIYSRARGGRRKGCTQNIPQDVGLHGSPLPGVM</sequence>
<evidence type="ECO:0000313" key="2">
    <source>
        <dbReference type="EnsemblPlants" id="AET7Gv20659300.17"/>
    </source>
</evidence>
<keyword evidence="3" id="KW-1185">Reference proteome</keyword>
<organism evidence="2 3">
    <name type="scientific">Aegilops tauschii subsp. strangulata</name>
    <name type="common">Goatgrass</name>
    <dbReference type="NCBI Taxonomy" id="200361"/>
    <lineage>
        <taxon>Eukaryota</taxon>
        <taxon>Viridiplantae</taxon>
        <taxon>Streptophyta</taxon>
        <taxon>Embryophyta</taxon>
        <taxon>Tracheophyta</taxon>
        <taxon>Spermatophyta</taxon>
        <taxon>Magnoliopsida</taxon>
        <taxon>Liliopsida</taxon>
        <taxon>Poales</taxon>
        <taxon>Poaceae</taxon>
        <taxon>BOP clade</taxon>
        <taxon>Pooideae</taxon>
        <taxon>Triticodae</taxon>
        <taxon>Triticeae</taxon>
        <taxon>Triticinae</taxon>
        <taxon>Aegilops</taxon>
    </lineage>
</organism>
<evidence type="ECO:0000256" key="1">
    <source>
        <dbReference type="SAM" id="MobiDB-lite"/>
    </source>
</evidence>
<dbReference type="AlphaFoldDB" id="A0A453RQ87"/>
<accession>A0A453RQ87</accession>
<protein>
    <submittedName>
        <fullName evidence="2">Uncharacterized protein</fullName>
    </submittedName>
</protein>
<name>A0A453RQ87_AEGTS</name>
<reference evidence="3" key="1">
    <citation type="journal article" date="2014" name="Science">
        <title>Ancient hybridizations among the ancestral genomes of bread wheat.</title>
        <authorList>
            <consortium name="International Wheat Genome Sequencing Consortium,"/>
            <person name="Marcussen T."/>
            <person name="Sandve S.R."/>
            <person name="Heier L."/>
            <person name="Spannagl M."/>
            <person name="Pfeifer M."/>
            <person name="Jakobsen K.S."/>
            <person name="Wulff B.B."/>
            <person name="Steuernagel B."/>
            <person name="Mayer K.F."/>
            <person name="Olsen O.A."/>
        </authorList>
    </citation>
    <scope>NUCLEOTIDE SEQUENCE [LARGE SCALE GENOMIC DNA]</scope>
    <source>
        <strain evidence="3">cv. AL8/78</strain>
    </source>
</reference>
<feature type="region of interest" description="Disordered" evidence="1">
    <location>
        <begin position="36"/>
        <end position="60"/>
    </location>
</feature>
<dbReference type="Gramene" id="AET7Gv20659300.17">
    <property type="protein sequence ID" value="AET7Gv20659300.17"/>
    <property type="gene ID" value="AET7Gv20659300"/>
</dbReference>
<reference evidence="2" key="4">
    <citation type="submission" date="2019-03" db="UniProtKB">
        <authorList>
            <consortium name="EnsemblPlants"/>
        </authorList>
    </citation>
    <scope>IDENTIFICATION</scope>
</reference>
<dbReference type="EnsemblPlants" id="AET7Gv20659300.17">
    <property type="protein sequence ID" value="AET7Gv20659300.17"/>
    <property type="gene ID" value="AET7Gv20659300"/>
</dbReference>
<proteinExistence type="predicted"/>
<dbReference type="Proteomes" id="UP000015105">
    <property type="component" value="Chromosome 7D"/>
</dbReference>
<reference evidence="2" key="5">
    <citation type="journal article" date="2021" name="G3 (Bethesda)">
        <title>Aegilops tauschii genome assembly Aet v5.0 features greater sequence contiguity and improved annotation.</title>
        <authorList>
            <person name="Wang L."/>
            <person name="Zhu T."/>
            <person name="Rodriguez J.C."/>
            <person name="Deal K.R."/>
            <person name="Dubcovsky J."/>
            <person name="McGuire P.E."/>
            <person name="Lux T."/>
            <person name="Spannagl M."/>
            <person name="Mayer K.F.X."/>
            <person name="Baldrich P."/>
            <person name="Meyers B.C."/>
            <person name="Huo N."/>
            <person name="Gu Y.Q."/>
            <person name="Zhou H."/>
            <person name="Devos K.M."/>
            <person name="Bennetzen J.L."/>
            <person name="Unver T."/>
            <person name="Budak H."/>
            <person name="Gulick P.J."/>
            <person name="Galiba G."/>
            <person name="Kalapos B."/>
            <person name="Nelson D.R."/>
            <person name="Li P."/>
            <person name="You F.M."/>
            <person name="Luo M.C."/>
            <person name="Dvorak J."/>
        </authorList>
    </citation>
    <scope>NUCLEOTIDE SEQUENCE [LARGE SCALE GENOMIC DNA]</scope>
    <source>
        <strain evidence="2">cv. AL8/78</strain>
    </source>
</reference>